<evidence type="ECO:0000313" key="1">
    <source>
        <dbReference type="EMBL" id="CAB4922144.1"/>
    </source>
</evidence>
<accession>A0A6J7HQ59</accession>
<proteinExistence type="predicted"/>
<dbReference type="EMBL" id="CAFBMO010000135">
    <property type="protein sequence ID" value="CAB4922144.1"/>
    <property type="molecule type" value="Genomic_DNA"/>
</dbReference>
<reference evidence="1" key="1">
    <citation type="submission" date="2020-05" db="EMBL/GenBank/DDBJ databases">
        <authorList>
            <person name="Chiriac C."/>
            <person name="Salcher M."/>
            <person name="Ghai R."/>
            <person name="Kavagutti S V."/>
        </authorList>
    </citation>
    <scope>NUCLEOTIDE SEQUENCE</scope>
</reference>
<name>A0A6J7HQ59_9ZZZZ</name>
<sequence>MHSRKPQHDFRVEMCDLGVGSQPWIRVEVGADRVDPDLSIDPVKALDAQLPIPSQLLGLCPWLRL</sequence>
<dbReference type="AlphaFoldDB" id="A0A6J7HQ59"/>
<protein>
    <submittedName>
        <fullName evidence="1">Unannotated protein</fullName>
    </submittedName>
</protein>
<gene>
    <name evidence="1" type="ORF">UFOPK3576_01725</name>
</gene>
<organism evidence="1">
    <name type="scientific">freshwater metagenome</name>
    <dbReference type="NCBI Taxonomy" id="449393"/>
    <lineage>
        <taxon>unclassified sequences</taxon>
        <taxon>metagenomes</taxon>
        <taxon>ecological metagenomes</taxon>
    </lineage>
</organism>